<dbReference type="AlphaFoldDB" id="A0A917NC66"/>
<evidence type="ECO:0000313" key="3">
    <source>
        <dbReference type="Proteomes" id="UP000630149"/>
    </source>
</evidence>
<keyword evidence="3" id="KW-1185">Reference proteome</keyword>
<name>A0A917NC66_9GAMM</name>
<evidence type="ECO:0000313" key="2">
    <source>
        <dbReference type="EMBL" id="GGI87674.1"/>
    </source>
</evidence>
<dbReference type="OrthoDB" id="42441at2"/>
<organism evidence="2 3">
    <name type="scientific">Legionella impletisoli</name>
    <dbReference type="NCBI Taxonomy" id="343510"/>
    <lineage>
        <taxon>Bacteria</taxon>
        <taxon>Pseudomonadati</taxon>
        <taxon>Pseudomonadota</taxon>
        <taxon>Gammaproteobacteria</taxon>
        <taxon>Legionellales</taxon>
        <taxon>Legionellaceae</taxon>
        <taxon>Legionella</taxon>
    </lineage>
</organism>
<reference evidence="2" key="1">
    <citation type="journal article" date="2014" name="Int. J. Syst. Evol. Microbiol.">
        <title>Complete genome sequence of Corynebacterium casei LMG S-19264T (=DSM 44701T), isolated from a smear-ripened cheese.</title>
        <authorList>
            <consortium name="US DOE Joint Genome Institute (JGI-PGF)"/>
            <person name="Walter F."/>
            <person name="Albersmeier A."/>
            <person name="Kalinowski J."/>
            <person name="Ruckert C."/>
        </authorList>
    </citation>
    <scope>NUCLEOTIDE SEQUENCE</scope>
    <source>
        <strain evidence="2">JCM 13919</strain>
    </source>
</reference>
<dbReference type="Proteomes" id="UP000630149">
    <property type="component" value="Unassembled WGS sequence"/>
</dbReference>
<gene>
    <name evidence="2" type="ORF">GCM10007966_15550</name>
</gene>
<dbReference type="Pfam" id="PF09407">
    <property type="entry name" value="AbiEi_1"/>
    <property type="match status" value="1"/>
</dbReference>
<protein>
    <recommendedName>
        <fullName evidence="1">AbiEi antitoxin C-terminal domain-containing protein</fullName>
    </recommendedName>
</protein>
<evidence type="ECO:0000259" key="1">
    <source>
        <dbReference type="Pfam" id="PF09407"/>
    </source>
</evidence>
<dbReference type="InterPro" id="IPR018547">
    <property type="entry name" value="AbiEi_C"/>
</dbReference>
<dbReference type="RefSeq" id="WP_131776869.1">
    <property type="nucleotide sequence ID" value="NZ_BMOB01000006.1"/>
</dbReference>
<sequence length="271" mass="30564">MTVEQFFYDHPVFRYEEFALFKSEHGAIKSTSVNTALTYYAKSGRIKPIRRKLYAVVPPNQSVDSVSVDPYLVAGKATQDAVIGYHSALELLGVAYSSFGQLTYVTEQKSKPFEFVGHWYQSVAVPKALQQKQATDICVDTINRQGVDIRVTNPARTFVDVLDRVELCGGWEEVYRSISSLAVLNIDQVIDYCLMLNNSRLNAKVGYFLSQRQDAFAVTEQQLSPLLEGKPKVAQYIPGAATEQFQLVKPWNIYLPLSVINQSWEEPDAEF</sequence>
<dbReference type="EMBL" id="BMOB01000006">
    <property type="protein sequence ID" value="GGI87674.1"/>
    <property type="molecule type" value="Genomic_DNA"/>
</dbReference>
<feature type="domain" description="AbiEi antitoxin C-terminal" evidence="1">
    <location>
        <begin position="75"/>
        <end position="209"/>
    </location>
</feature>
<reference evidence="2" key="2">
    <citation type="submission" date="2020-09" db="EMBL/GenBank/DDBJ databases">
        <authorList>
            <person name="Sun Q."/>
            <person name="Ohkuma M."/>
        </authorList>
    </citation>
    <scope>NUCLEOTIDE SEQUENCE</scope>
    <source>
        <strain evidence="2">JCM 13919</strain>
    </source>
</reference>
<comment type="caution">
    <text evidence="2">The sequence shown here is derived from an EMBL/GenBank/DDBJ whole genome shotgun (WGS) entry which is preliminary data.</text>
</comment>
<accession>A0A917NC66</accession>
<proteinExistence type="predicted"/>